<dbReference type="InterPro" id="IPR008532">
    <property type="entry name" value="NFACT_RNA-bd"/>
</dbReference>
<proteinExistence type="inferred from homology"/>
<feature type="domain" description="NFACT RNA-binding" evidence="2">
    <location>
        <begin position="4"/>
        <end position="97"/>
    </location>
</feature>
<dbReference type="InterPro" id="IPR039730">
    <property type="entry name" value="Jlp2/Ccd25"/>
</dbReference>
<comment type="similarity">
    <text evidence="1">Belongs to the CCDC25 family.</text>
</comment>
<evidence type="ECO:0000313" key="3">
    <source>
        <dbReference type="EMBL" id="QFG74330.1"/>
    </source>
</evidence>
<dbReference type="PANTHER" id="PTHR13049:SF2">
    <property type="entry name" value="COILED-COIL DOMAIN-CONTAINING PROTEIN 25"/>
    <property type="match status" value="1"/>
</dbReference>
<organism evidence="3">
    <name type="scientific">Megaviridae environmental sample</name>
    <dbReference type="NCBI Taxonomy" id="1737588"/>
    <lineage>
        <taxon>Viruses</taxon>
        <taxon>Varidnaviria</taxon>
        <taxon>Bamfordvirae</taxon>
        <taxon>Nucleocytoviricota</taxon>
        <taxon>Megaviricetes</taxon>
        <taxon>Imitervirales</taxon>
        <taxon>Mimiviridae</taxon>
        <taxon>environmental samples</taxon>
    </lineage>
</organism>
<reference evidence="3" key="1">
    <citation type="journal article" date="2019" name="Philos. Trans. R. Soc. Lond., B, Biol. Sci.">
        <title>Targeted metagenomic recovery of four divergent viruses reveals shared and distinctive characteristics of giant viruses of marine eukaryotes.</title>
        <authorList>
            <person name="Needham D.M."/>
            <person name="Poirier C."/>
            <person name="Hehenberger E."/>
            <person name="Jimenez V."/>
            <person name="Swalwell J.E."/>
            <person name="Santoro A.E."/>
            <person name="Worden A.Z."/>
        </authorList>
    </citation>
    <scope>NUCLEOTIDE SEQUENCE</scope>
    <source>
        <strain evidence="3">MPacV-611</strain>
    </source>
</reference>
<accession>A0A5J6VK66</accession>
<evidence type="ECO:0000259" key="2">
    <source>
        <dbReference type="Pfam" id="PF05670"/>
    </source>
</evidence>
<dbReference type="EMBL" id="MN448286">
    <property type="protein sequence ID" value="QFG74330.1"/>
    <property type="molecule type" value="Genomic_DNA"/>
</dbReference>
<evidence type="ECO:0000256" key="1">
    <source>
        <dbReference type="ARBA" id="ARBA00008998"/>
    </source>
</evidence>
<name>A0A5J6VK66_9VIRU</name>
<protein>
    <recommendedName>
        <fullName evidence="2">NFACT RNA-binding domain-containing protein</fullName>
    </recommendedName>
</protein>
<dbReference type="Pfam" id="PF05670">
    <property type="entry name" value="NFACT-R_1"/>
    <property type="match status" value="1"/>
</dbReference>
<dbReference type="PANTHER" id="PTHR13049">
    <property type="entry name" value="DUF814-RELATED"/>
    <property type="match status" value="1"/>
</dbReference>
<sequence length="113" mass="13189">MKFFTKTVDDKDYIFKLGQNAKENHLIIDSSEPDDWWFHLDNYPSGHCIIESNEVDRELILYAATLVAEHSKYRNNKKLKIIYTQIKNIKKTKTCGEVKILSEKGVNSILVKK</sequence>